<evidence type="ECO:0000256" key="5">
    <source>
        <dbReference type="ARBA" id="ARBA00022692"/>
    </source>
</evidence>
<dbReference type="InterPro" id="IPR023011">
    <property type="entry name" value="ATP_synth_F0_asu_AS"/>
</dbReference>
<gene>
    <name evidence="11 13" type="primary">atpB</name>
    <name evidence="13" type="ORF">F8154_00720</name>
</gene>
<feature type="transmembrane region" description="Helical" evidence="11">
    <location>
        <begin position="20"/>
        <end position="41"/>
    </location>
</feature>
<feature type="transmembrane region" description="Helical" evidence="11">
    <location>
        <begin position="189"/>
        <end position="209"/>
    </location>
</feature>
<organism evidence="13 14">
    <name type="scientific">Alkaliphilus pronyensis</name>
    <dbReference type="NCBI Taxonomy" id="1482732"/>
    <lineage>
        <taxon>Bacteria</taxon>
        <taxon>Bacillati</taxon>
        <taxon>Bacillota</taxon>
        <taxon>Clostridia</taxon>
        <taxon>Peptostreptococcales</taxon>
        <taxon>Natronincolaceae</taxon>
        <taxon>Alkaliphilus</taxon>
    </lineage>
</organism>
<dbReference type="GO" id="GO:0042777">
    <property type="term" value="P:proton motive force-driven plasma membrane ATP synthesis"/>
    <property type="evidence" value="ECO:0007669"/>
    <property type="project" value="TreeGrafter"/>
</dbReference>
<evidence type="ECO:0000313" key="14">
    <source>
        <dbReference type="Proteomes" id="UP000432715"/>
    </source>
</evidence>
<comment type="similarity">
    <text evidence="2 11 12">Belongs to the ATPase A chain family.</text>
</comment>
<feature type="transmembrane region" description="Helical" evidence="11">
    <location>
        <begin position="76"/>
        <end position="95"/>
    </location>
</feature>
<protein>
    <recommendedName>
        <fullName evidence="11 12">ATP synthase subunit a</fullName>
    </recommendedName>
    <alternativeName>
        <fullName evidence="11">ATP synthase F0 sector subunit a</fullName>
    </alternativeName>
    <alternativeName>
        <fullName evidence="11">F-ATPase subunit 6</fullName>
    </alternativeName>
</protein>
<reference evidence="13 14" key="1">
    <citation type="submission" date="2019-10" db="EMBL/GenBank/DDBJ databases">
        <title>Alkaliphilus serpentinus sp. nov. and Alkaliphilus pronyensis sp. nov., two novel anaerobic alkaliphilic species isolated from the serpentinized-hosted hydrothermal field of the Prony Bay (New Caledonia).</title>
        <authorList>
            <person name="Postec A."/>
        </authorList>
    </citation>
    <scope>NUCLEOTIDE SEQUENCE [LARGE SCALE GENOMIC DNA]</scope>
    <source>
        <strain evidence="13 14">LacV</strain>
    </source>
</reference>
<dbReference type="OrthoDB" id="9789241at2"/>
<evidence type="ECO:0000256" key="3">
    <source>
        <dbReference type="ARBA" id="ARBA00022448"/>
    </source>
</evidence>
<evidence type="ECO:0000256" key="6">
    <source>
        <dbReference type="ARBA" id="ARBA00022781"/>
    </source>
</evidence>
<keyword evidence="4 11" id="KW-0138">CF(0)</keyword>
<keyword evidence="11" id="KW-1003">Cell membrane</keyword>
<keyword evidence="5 11" id="KW-0812">Transmembrane</keyword>
<comment type="subcellular location">
    <subcellularLocation>
        <location evidence="11 12">Cell membrane</location>
        <topology evidence="11 12">Multi-pass membrane protein</topology>
    </subcellularLocation>
    <subcellularLocation>
        <location evidence="1">Membrane</location>
        <topology evidence="1">Multi-pass membrane protein</topology>
    </subcellularLocation>
</comment>
<accession>A0A6I0FKV1</accession>
<dbReference type="InterPro" id="IPR000568">
    <property type="entry name" value="ATP_synth_F0_asu"/>
</dbReference>
<evidence type="ECO:0000256" key="12">
    <source>
        <dbReference type="RuleBase" id="RU000483"/>
    </source>
</evidence>
<feature type="transmembrane region" description="Helical" evidence="11">
    <location>
        <begin position="107"/>
        <end position="126"/>
    </location>
</feature>
<keyword evidence="3 11" id="KW-0813">Transport</keyword>
<evidence type="ECO:0000256" key="11">
    <source>
        <dbReference type="HAMAP-Rule" id="MF_01393"/>
    </source>
</evidence>
<dbReference type="GO" id="GO:0046933">
    <property type="term" value="F:proton-transporting ATP synthase activity, rotational mechanism"/>
    <property type="evidence" value="ECO:0007669"/>
    <property type="project" value="UniProtKB-UniRule"/>
</dbReference>
<keyword evidence="7 11" id="KW-1133">Transmembrane helix</keyword>
<dbReference type="PRINTS" id="PR00123">
    <property type="entry name" value="ATPASEA"/>
</dbReference>
<proteinExistence type="inferred from homology"/>
<evidence type="ECO:0000256" key="2">
    <source>
        <dbReference type="ARBA" id="ARBA00006810"/>
    </source>
</evidence>
<dbReference type="CDD" id="cd00310">
    <property type="entry name" value="ATP-synt_Fo_a_6"/>
    <property type="match status" value="1"/>
</dbReference>
<dbReference type="PANTHER" id="PTHR42823">
    <property type="entry name" value="ATP SYNTHASE SUBUNIT A, CHLOROPLASTIC"/>
    <property type="match status" value="1"/>
</dbReference>
<feature type="transmembrane region" description="Helical" evidence="11">
    <location>
        <begin position="164"/>
        <end position="182"/>
    </location>
</feature>
<keyword evidence="9 11" id="KW-0472">Membrane</keyword>
<dbReference type="AlphaFoldDB" id="A0A6I0FKV1"/>
<evidence type="ECO:0000256" key="4">
    <source>
        <dbReference type="ARBA" id="ARBA00022547"/>
    </source>
</evidence>
<name>A0A6I0FKV1_9FIRM</name>
<evidence type="ECO:0000256" key="8">
    <source>
        <dbReference type="ARBA" id="ARBA00023065"/>
    </source>
</evidence>
<comment type="caution">
    <text evidence="13">The sequence shown here is derived from an EMBL/GenBank/DDBJ whole genome shotgun (WGS) entry which is preliminary data.</text>
</comment>
<keyword evidence="8 11" id="KW-0406">Ion transport</keyword>
<evidence type="ECO:0000256" key="9">
    <source>
        <dbReference type="ARBA" id="ARBA00023136"/>
    </source>
</evidence>
<dbReference type="SUPFAM" id="SSF81336">
    <property type="entry name" value="F1F0 ATP synthase subunit A"/>
    <property type="match status" value="1"/>
</dbReference>
<comment type="function">
    <text evidence="11 12">Key component of the proton channel; it plays a direct role in the translocation of protons across the membrane.</text>
</comment>
<dbReference type="GO" id="GO:0045259">
    <property type="term" value="C:proton-transporting ATP synthase complex"/>
    <property type="evidence" value="ECO:0007669"/>
    <property type="project" value="UniProtKB-KW"/>
</dbReference>
<keyword evidence="6 11" id="KW-0375">Hydrogen ion transport</keyword>
<keyword evidence="14" id="KW-1185">Reference proteome</keyword>
<dbReference type="Pfam" id="PF00119">
    <property type="entry name" value="ATP-synt_A"/>
    <property type="match status" value="1"/>
</dbReference>
<sequence length="234" mass="25716">MEGFGPRIAFELPIFGGIPISDTVVNTWIIMAILIAFAVLASKKLEKIPKGFQNVTEAIVESLNSLTVQTMGEDKLFFAPYMGTLFLFLLLANLWGLLGLRQPTADINTTFGLAIMTFIAIHFFGAKSKGIGGYLKGFFEPLPFLFPLNVMGELSTPISLAFRLFGNMVGGFIIIGLLYGGLTSLSNMIGLSFFPIFQAGVPIIFHLYFDLFSGVLQSFIFVMLSMVFISMQMD</sequence>
<dbReference type="Proteomes" id="UP000432715">
    <property type="component" value="Unassembled WGS sequence"/>
</dbReference>
<evidence type="ECO:0000256" key="7">
    <source>
        <dbReference type="ARBA" id="ARBA00022989"/>
    </source>
</evidence>
<dbReference type="PANTHER" id="PTHR42823:SF3">
    <property type="entry name" value="ATP SYNTHASE SUBUNIT A, CHLOROPLASTIC"/>
    <property type="match status" value="1"/>
</dbReference>
<keyword evidence="10 11" id="KW-0066">ATP synthesis</keyword>
<evidence type="ECO:0000256" key="10">
    <source>
        <dbReference type="ARBA" id="ARBA00023310"/>
    </source>
</evidence>
<dbReference type="HAMAP" id="MF_01393">
    <property type="entry name" value="ATP_synth_a_bact"/>
    <property type="match status" value="1"/>
</dbReference>
<evidence type="ECO:0000256" key="1">
    <source>
        <dbReference type="ARBA" id="ARBA00004141"/>
    </source>
</evidence>
<evidence type="ECO:0000313" key="13">
    <source>
        <dbReference type="EMBL" id="KAB3539707.1"/>
    </source>
</evidence>
<dbReference type="Gene3D" id="1.20.120.220">
    <property type="entry name" value="ATP synthase, F0 complex, subunit A"/>
    <property type="match status" value="1"/>
</dbReference>
<dbReference type="RefSeq" id="WP_151859667.1">
    <property type="nucleotide sequence ID" value="NZ_WBZC01000002.1"/>
</dbReference>
<dbReference type="InterPro" id="IPR035908">
    <property type="entry name" value="F0_ATP_A_sf"/>
</dbReference>
<dbReference type="NCBIfam" id="TIGR01131">
    <property type="entry name" value="ATP_synt_6_or_A"/>
    <property type="match status" value="1"/>
</dbReference>
<feature type="transmembrane region" description="Helical" evidence="11">
    <location>
        <begin position="215"/>
        <end position="233"/>
    </location>
</feature>
<dbReference type="PROSITE" id="PS00449">
    <property type="entry name" value="ATPASE_A"/>
    <property type="match status" value="1"/>
</dbReference>
<dbReference type="InterPro" id="IPR045082">
    <property type="entry name" value="ATP_syn_F0_a_bact/chloroplast"/>
</dbReference>
<dbReference type="GO" id="GO:0005886">
    <property type="term" value="C:plasma membrane"/>
    <property type="evidence" value="ECO:0007669"/>
    <property type="project" value="UniProtKB-SubCell"/>
</dbReference>
<dbReference type="EMBL" id="WBZC01000002">
    <property type="protein sequence ID" value="KAB3539707.1"/>
    <property type="molecule type" value="Genomic_DNA"/>
</dbReference>